<dbReference type="NCBIfam" id="TIGR01488">
    <property type="entry name" value="HAD-SF-IB"/>
    <property type="match status" value="1"/>
</dbReference>
<keyword evidence="5" id="KW-0479">Metal-binding</keyword>
<accession>A0A370DC72</accession>
<dbReference type="NCBIfam" id="TIGR01490">
    <property type="entry name" value="HAD-SF-IB-hyp1"/>
    <property type="match status" value="1"/>
</dbReference>
<dbReference type="AlphaFoldDB" id="A0A370DC72"/>
<dbReference type="GO" id="GO:0046872">
    <property type="term" value="F:metal ion binding"/>
    <property type="evidence" value="ECO:0007669"/>
    <property type="project" value="UniProtKB-KW"/>
</dbReference>
<dbReference type="Gene3D" id="3.40.50.1000">
    <property type="entry name" value="HAD superfamily/HAD-like"/>
    <property type="match status" value="1"/>
</dbReference>
<dbReference type="PANTHER" id="PTHR43344">
    <property type="entry name" value="PHOSPHOSERINE PHOSPHATASE"/>
    <property type="match status" value="1"/>
</dbReference>
<comment type="similarity">
    <text evidence="2">Belongs to the HAD-like hydrolase superfamily. SerB family.</text>
</comment>
<comment type="function">
    <text evidence="10">Catalyzes the dephosphorylation of histidinol-phosphate to histidinol, the direct precursor of histidine.</text>
</comment>
<proteinExistence type="inferred from homology"/>
<reference evidence="11 12" key="1">
    <citation type="journal article" date="2018" name="ISME J.">
        <title>Endosymbiont genomes yield clues of tubeworm success.</title>
        <authorList>
            <person name="Li Y."/>
            <person name="Liles M.R."/>
            <person name="Halanych K.M."/>
        </authorList>
    </citation>
    <scope>NUCLEOTIDE SEQUENCE [LARGE SCALE GENOMIC DNA]</scope>
    <source>
        <strain evidence="11">A1462</strain>
    </source>
</reference>
<dbReference type="PANTHER" id="PTHR43344:SF13">
    <property type="entry name" value="PHOSPHATASE RV3661-RELATED"/>
    <property type="match status" value="1"/>
</dbReference>
<evidence type="ECO:0000256" key="2">
    <source>
        <dbReference type="ARBA" id="ARBA00009184"/>
    </source>
</evidence>
<keyword evidence="6 11" id="KW-0378">Hydrolase</keyword>
<dbReference type="EMBL" id="QFXE01000021">
    <property type="protein sequence ID" value="RDH81974.1"/>
    <property type="molecule type" value="Genomic_DNA"/>
</dbReference>
<organism evidence="11 12">
    <name type="scientific">endosymbiont of Escarpia spicata</name>
    <dbReference type="NCBI Taxonomy" id="2200908"/>
    <lineage>
        <taxon>Bacteria</taxon>
        <taxon>Pseudomonadati</taxon>
        <taxon>Pseudomonadota</taxon>
        <taxon>Gammaproteobacteria</taxon>
        <taxon>sulfur-oxidizing symbionts</taxon>
    </lineage>
</organism>
<comment type="pathway">
    <text evidence="1">Amino-acid biosynthesis; L-histidine biosynthesis; L-histidine from 5-phospho-alpha-D-ribose 1-diphosphate: step 8/9.</text>
</comment>
<dbReference type="CDD" id="cd02612">
    <property type="entry name" value="HAD_PGPPase"/>
    <property type="match status" value="1"/>
</dbReference>
<evidence type="ECO:0000256" key="6">
    <source>
        <dbReference type="ARBA" id="ARBA00022801"/>
    </source>
</evidence>
<dbReference type="InterPro" id="IPR006385">
    <property type="entry name" value="HAD_hydro_SerB1"/>
</dbReference>
<evidence type="ECO:0000313" key="11">
    <source>
        <dbReference type="EMBL" id="RDH81974.1"/>
    </source>
</evidence>
<gene>
    <name evidence="11" type="ORF">DIZ78_16175</name>
</gene>
<protein>
    <recommendedName>
        <fullName evidence="4">Histidinol-phosphatase</fullName>
        <ecNumber evidence="3">3.1.3.15</ecNumber>
    </recommendedName>
    <alternativeName>
        <fullName evidence="8">Histidinol-phosphate phosphatase</fullName>
    </alternativeName>
</protein>
<comment type="catalytic activity">
    <reaction evidence="9">
        <text>L-histidinol phosphate + H2O = L-histidinol + phosphate</text>
        <dbReference type="Rhea" id="RHEA:14465"/>
        <dbReference type="ChEBI" id="CHEBI:15377"/>
        <dbReference type="ChEBI" id="CHEBI:43474"/>
        <dbReference type="ChEBI" id="CHEBI:57699"/>
        <dbReference type="ChEBI" id="CHEBI:57980"/>
        <dbReference type="EC" id="3.1.3.15"/>
    </reaction>
    <physiologicalReaction direction="left-to-right" evidence="9">
        <dbReference type="Rhea" id="RHEA:14466"/>
    </physiologicalReaction>
</comment>
<dbReference type="SUPFAM" id="SSF56784">
    <property type="entry name" value="HAD-like"/>
    <property type="match status" value="1"/>
</dbReference>
<evidence type="ECO:0000256" key="10">
    <source>
        <dbReference type="ARBA" id="ARBA00053547"/>
    </source>
</evidence>
<dbReference type="InterPro" id="IPR036412">
    <property type="entry name" value="HAD-like_sf"/>
</dbReference>
<comment type="caution">
    <text evidence="11">The sequence shown here is derived from an EMBL/GenBank/DDBJ whole genome shotgun (WGS) entry which is preliminary data.</text>
</comment>
<evidence type="ECO:0000256" key="8">
    <source>
        <dbReference type="ARBA" id="ARBA00033209"/>
    </source>
</evidence>
<dbReference type="GO" id="GO:0004401">
    <property type="term" value="F:histidinol-phosphatase activity"/>
    <property type="evidence" value="ECO:0007669"/>
    <property type="project" value="UniProtKB-EC"/>
</dbReference>
<evidence type="ECO:0000313" key="12">
    <source>
        <dbReference type="Proteomes" id="UP000254771"/>
    </source>
</evidence>
<evidence type="ECO:0000256" key="4">
    <source>
        <dbReference type="ARBA" id="ARBA00021697"/>
    </source>
</evidence>
<dbReference type="InterPro" id="IPR023214">
    <property type="entry name" value="HAD_sf"/>
</dbReference>
<evidence type="ECO:0000256" key="7">
    <source>
        <dbReference type="ARBA" id="ARBA00022842"/>
    </source>
</evidence>
<keyword evidence="12" id="KW-1185">Reference proteome</keyword>
<dbReference type="InterPro" id="IPR050582">
    <property type="entry name" value="HAD-like_SerB"/>
</dbReference>
<sequence>MALALFDLDNTLLAGDSDYLWGTWLVENGVVDGEFYERENERFYQEYKEGRLDILEFLRFSLRPLRDHEPDQLLKWRAAFLTDKIDPIISTSARQLLQKHRDAGDELMIITATNAFVTTPIAERFGVENLIATEPEKIDDRYTGEVAGEPCFQIGKVNRLNRWLEEKGMDLQNSWFYSDSHNDIPLLERVDHPVAVDPDETLLRHAGEKDWPILRLHGEN</sequence>
<evidence type="ECO:0000256" key="1">
    <source>
        <dbReference type="ARBA" id="ARBA00004970"/>
    </source>
</evidence>
<dbReference type="Gene3D" id="1.20.1440.100">
    <property type="entry name" value="SG protein - dephosphorylation function"/>
    <property type="match status" value="1"/>
</dbReference>
<dbReference type="EC" id="3.1.3.15" evidence="3"/>
<evidence type="ECO:0000256" key="9">
    <source>
        <dbReference type="ARBA" id="ARBA00052092"/>
    </source>
</evidence>
<name>A0A370DC72_9GAMM</name>
<dbReference type="FunFam" id="3.40.50.1000:FF:000025">
    <property type="entry name" value="HAD hydrolase, family IB"/>
    <property type="match status" value="1"/>
</dbReference>
<evidence type="ECO:0000256" key="5">
    <source>
        <dbReference type="ARBA" id="ARBA00022723"/>
    </source>
</evidence>
<evidence type="ECO:0000256" key="3">
    <source>
        <dbReference type="ARBA" id="ARBA00013085"/>
    </source>
</evidence>
<keyword evidence="7" id="KW-0460">Magnesium</keyword>
<dbReference type="Pfam" id="PF12710">
    <property type="entry name" value="HAD"/>
    <property type="match status" value="1"/>
</dbReference>
<dbReference type="Proteomes" id="UP000254771">
    <property type="component" value="Unassembled WGS sequence"/>
</dbReference>